<reference evidence="3 5" key="1">
    <citation type="submission" date="2020-06" db="EMBL/GenBank/DDBJ databases">
        <title>Anoxygenic phototrophic Chloroflexota member uses a Type I reaction center.</title>
        <authorList>
            <person name="Tsuji J.M."/>
            <person name="Shaw N.A."/>
            <person name="Nagashima S."/>
            <person name="Venkiteswaran J."/>
            <person name="Schiff S.L."/>
            <person name="Hanada S."/>
            <person name="Tank M."/>
            <person name="Neufeld J.D."/>
        </authorList>
    </citation>
    <scope>NUCLEOTIDE SEQUENCE [LARGE SCALE GENOMIC DNA]</scope>
    <source>
        <strain evidence="3">L227-S17</strain>
    </source>
</reference>
<dbReference type="RefSeq" id="WP_341471964.1">
    <property type="nucleotide sequence ID" value="NZ_CP128401.1"/>
</dbReference>
<dbReference type="InterPro" id="IPR050952">
    <property type="entry name" value="TRIM-NHL_E3_ligases"/>
</dbReference>
<reference evidence="4" key="2">
    <citation type="journal article" date="2024" name="Nature">
        <title>Anoxygenic phototroph of the Chloroflexota uses a type I reaction centre.</title>
        <authorList>
            <person name="Tsuji J.M."/>
            <person name="Shaw N.A."/>
            <person name="Nagashima S."/>
            <person name="Venkiteswaran J.J."/>
            <person name="Schiff S.L."/>
            <person name="Watanabe T."/>
            <person name="Fukui M."/>
            <person name="Hanada S."/>
            <person name="Tank M."/>
            <person name="Neufeld J.D."/>
        </authorList>
    </citation>
    <scope>NUCLEOTIDE SEQUENCE</scope>
    <source>
        <strain evidence="4">L227-S17</strain>
        <plasmid evidence="4 6">unnamed1</plasmid>
    </source>
</reference>
<evidence type="ECO:0000313" key="5">
    <source>
        <dbReference type="Proteomes" id="UP000521676"/>
    </source>
</evidence>
<evidence type="ECO:0000256" key="2">
    <source>
        <dbReference type="PROSITE-ProRule" id="PRU00504"/>
    </source>
</evidence>
<organism evidence="3 5">
    <name type="scientific">Candidatus Chlorohelix allophototropha</name>
    <dbReference type="NCBI Taxonomy" id="3003348"/>
    <lineage>
        <taxon>Bacteria</taxon>
        <taxon>Bacillati</taxon>
        <taxon>Chloroflexota</taxon>
        <taxon>Chloroflexia</taxon>
        <taxon>Candidatus Chloroheliales</taxon>
        <taxon>Candidatus Chloroheliaceae</taxon>
        <taxon>Candidatus Chlorohelix</taxon>
    </lineage>
</organism>
<dbReference type="Proteomes" id="UP001431572">
    <property type="component" value="Plasmid unnamed1"/>
</dbReference>
<name>A0A8T7M4C8_9CHLR</name>
<evidence type="ECO:0000313" key="4">
    <source>
        <dbReference type="EMBL" id="WJW70084.1"/>
    </source>
</evidence>
<dbReference type="EMBL" id="JACATZ010000001">
    <property type="protein sequence ID" value="NWJ46924.1"/>
    <property type="molecule type" value="Genomic_DNA"/>
</dbReference>
<feature type="repeat" description="NHL" evidence="2">
    <location>
        <begin position="53"/>
        <end position="108"/>
    </location>
</feature>
<dbReference type="SUPFAM" id="SSF63829">
    <property type="entry name" value="Calcium-dependent phosphotriesterase"/>
    <property type="match status" value="1"/>
</dbReference>
<dbReference type="GO" id="GO:0008270">
    <property type="term" value="F:zinc ion binding"/>
    <property type="evidence" value="ECO:0007669"/>
    <property type="project" value="UniProtKB-KW"/>
</dbReference>
<dbReference type="InterPro" id="IPR011042">
    <property type="entry name" value="6-blade_b-propeller_TolB-like"/>
</dbReference>
<dbReference type="Pfam" id="PF17170">
    <property type="entry name" value="DUF5128"/>
    <property type="match status" value="1"/>
</dbReference>
<dbReference type="Proteomes" id="UP000521676">
    <property type="component" value="Unassembled WGS sequence"/>
</dbReference>
<dbReference type="EMBL" id="CP128401">
    <property type="protein sequence ID" value="WJW70084.1"/>
    <property type="molecule type" value="Genomic_DNA"/>
</dbReference>
<dbReference type="AlphaFoldDB" id="A0A8T7M4C8"/>
<dbReference type="PANTHER" id="PTHR24104">
    <property type="entry name" value="E3 UBIQUITIN-PROTEIN LIGASE NHLRC1-RELATED"/>
    <property type="match status" value="1"/>
</dbReference>
<keyword evidence="1" id="KW-0677">Repeat</keyword>
<keyword evidence="6" id="KW-1185">Reference proteome</keyword>
<sequence>MKFDSNGRYLKTFDGASQGLWLPVLIVIDKTNSIYVGDEINNLFTFNQNGEITGKIGSKGSNPGQFNLLTDMAIDNTGNRFILDSSYSCGRGGCLSTNNGRIQRFDSNDKFQSQWGTTGLEPDRFQNLQNVFIDNKDNIYVYDTNAGCSTNEFYRLKKFANNGQFLSQRTTFIESCYLTNFIVDNEENLFIPDGKKVKVFDSNGNLIRSWDITGTTYFAGYIATDRSGILYFSPERKKIVKYSRDGQYLGELVGNFNEPEVLTGSDGNLYVINTGSNPRLIQVIDTNGSIIRQFTADHLFNYATDKKGNFYVYTSKGSEQTISKYTQDGNYTILFNIPHTDGDGQIGYPKFAVDTNLNVIVLDSRIQKFRQR</sequence>
<dbReference type="InterPro" id="IPR001258">
    <property type="entry name" value="NHL_repeat"/>
</dbReference>
<geneLocation type="plasmid" evidence="4 6">
    <name>unnamed1</name>
</geneLocation>
<keyword evidence="4" id="KW-0614">Plasmid</keyword>
<gene>
    <name evidence="3" type="ORF">HXX08_13770</name>
    <name evidence="4" type="ORF">OZ401_004888</name>
</gene>
<proteinExistence type="predicted"/>
<dbReference type="Gene3D" id="2.120.10.30">
    <property type="entry name" value="TolB, C-terminal domain"/>
    <property type="match status" value="2"/>
</dbReference>
<evidence type="ECO:0000256" key="1">
    <source>
        <dbReference type="ARBA" id="ARBA00022737"/>
    </source>
</evidence>
<dbReference type="PROSITE" id="PS51125">
    <property type="entry name" value="NHL"/>
    <property type="match status" value="1"/>
</dbReference>
<dbReference type="CDD" id="cd05819">
    <property type="entry name" value="NHL"/>
    <property type="match status" value="1"/>
</dbReference>
<evidence type="ECO:0000313" key="3">
    <source>
        <dbReference type="EMBL" id="NWJ46924.1"/>
    </source>
</evidence>
<accession>A0A8T7M4C8</accession>
<protein>
    <submittedName>
        <fullName evidence="4">6-bladed beta-propeller</fullName>
    </submittedName>
</protein>
<evidence type="ECO:0000313" key="6">
    <source>
        <dbReference type="Proteomes" id="UP001431572"/>
    </source>
</evidence>
<dbReference type="SUPFAM" id="SSF101898">
    <property type="entry name" value="NHL repeat"/>
    <property type="match status" value="1"/>
</dbReference>
<dbReference type="PANTHER" id="PTHR24104:SF25">
    <property type="entry name" value="PROTEIN LIN-41"/>
    <property type="match status" value="1"/>
</dbReference>